<evidence type="ECO:0000313" key="1">
    <source>
        <dbReference type="EMBL" id="MFC0712249.1"/>
    </source>
</evidence>
<comment type="caution">
    <text evidence="1">The sequence shown here is derived from an EMBL/GenBank/DDBJ whole genome shotgun (WGS) entry which is preliminary data.</text>
</comment>
<feature type="non-terminal residue" evidence="1">
    <location>
        <position position="1"/>
    </location>
</feature>
<sequence>LFDFRAAGQKPIELDCPFDARLIPRDELSLPDITTGDQRLMVEVHVVDSATNTVRGLRGITLPPSITVAFLSAVQDQLAAAESPQARYQSYLRVPLNRRIREARMEPCGV</sequence>
<dbReference type="RefSeq" id="WP_376949719.1">
    <property type="nucleotide sequence ID" value="NZ_JBHLSS010000175.1"/>
</dbReference>
<gene>
    <name evidence="1" type="ORF">ACFFGX_22860</name>
</gene>
<reference evidence="1 2" key="1">
    <citation type="submission" date="2024-09" db="EMBL/GenBank/DDBJ databases">
        <authorList>
            <person name="Sun Q."/>
            <person name="Mori K."/>
        </authorList>
    </citation>
    <scope>NUCLEOTIDE SEQUENCE [LARGE SCALE GENOMIC DNA]</scope>
    <source>
        <strain evidence="1 2">NCAIM B.01794</strain>
    </source>
</reference>
<evidence type="ECO:0000313" key="2">
    <source>
        <dbReference type="Proteomes" id="UP001589891"/>
    </source>
</evidence>
<dbReference type="EMBL" id="JBHLSS010000175">
    <property type="protein sequence ID" value="MFC0712249.1"/>
    <property type="molecule type" value="Genomic_DNA"/>
</dbReference>
<dbReference type="Proteomes" id="UP001589891">
    <property type="component" value="Unassembled WGS sequence"/>
</dbReference>
<name>A0ABV6SRW4_AZOPA</name>
<accession>A0ABV6SRW4</accession>
<protein>
    <submittedName>
        <fullName evidence="1">Uncharacterized protein</fullName>
    </submittedName>
</protein>
<keyword evidence="2" id="KW-1185">Reference proteome</keyword>
<organism evidence="1 2">
    <name type="scientific">Azorhizophilus paspali</name>
    <name type="common">Azotobacter paspali</name>
    <dbReference type="NCBI Taxonomy" id="69963"/>
    <lineage>
        <taxon>Bacteria</taxon>
        <taxon>Pseudomonadati</taxon>
        <taxon>Pseudomonadota</taxon>
        <taxon>Gammaproteobacteria</taxon>
        <taxon>Pseudomonadales</taxon>
        <taxon>Pseudomonadaceae</taxon>
        <taxon>Azorhizophilus</taxon>
    </lineage>
</organism>
<proteinExistence type="predicted"/>